<dbReference type="GO" id="GO:0030170">
    <property type="term" value="F:pyridoxal phosphate binding"/>
    <property type="evidence" value="ECO:0007669"/>
    <property type="project" value="InterPro"/>
</dbReference>
<dbReference type="SUPFAM" id="SSF53383">
    <property type="entry name" value="PLP-dependent transferases"/>
    <property type="match status" value="1"/>
</dbReference>
<dbReference type="InterPro" id="IPR015424">
    <property type="entry name" value="PyrdxlP-dep_Trfase"/>
</dbReference>
<dbReference type="Proteomes" id="UP001201262">
    <property type="component" value="Unassembled WGS sequence"/>
</dbReference>
<dbReference type="AlphaFoldDB" id="A0AAD4KMT4"/>
<comment type="subunit">
    <text evidence="3 7">Homodimer.</text>
</comment>
<dbReference type="InterPro" id="IPR004838">
    <property type="entry name" value="NHTrfase_class1_PyrdxlP-BS"/>
</dbReference>
<dbReference type="Gene3D" id="3.40.640.10">
    <property type="entry name" value="Type I PLP-dependent aspartate aminotransferase-like (Major domain)"/>
    <property type="match status" value="1"/>
</dbReference>
<evidence type="ECO:0000256" key="1">
    <source>
        <dbReference type="ARBA" id="ARBA00001933"/>
    </source>
</evidence>
<keyword evidence="5 7" id="KW-0808">Transferase</keyword>
<organism evidence="10 11">
    <name type="scientific">Talaromyces proteolyticus</name>
    <dbReference type="NCBI Taxonomy" id="1131652"/>
    <lineage>
        <taxon>Eukaryota</taxon>
        <taxon>Fungi</taxon>
        <taxon>Dikarya</taxon>
        <taxon>Ascomycota</taxon>
        <taxon>Pezizomycotina</taxon>
        <taxon>Eurotiomycetes</taxon>
        <taxon>Eurotiomycetidae</taxon>
        <taxon>Eurotiales</taxon>
        <taxon>Trichocomaceae</taxon>
        <taxon>Talaromyces</taxon>
        <taxon>Talaromyces sect. Bacilispori</taxon>
    </lineage>
</organism>
<evidence type="ECO:0000256" key="4">
    <source>
        <dbReference type="ARBA" id="ARBA00022576"/>
    </source>
</evidence>
<dbReference type="NCBIfam" id="NF006719">
    <property type="entry name" value="PRK09257.1"/>
    <property type="match status" value="1"/>
</dbReference>
<protein>
    <recommendedName>
        <fullName evidence="7">Aspartate aminotransferase</fullName>
        <ecNumber evidence="7">2.6.1.1</ecNumber>
    </recommendedName>
</protein>
<dbReference type="PRINTS" id="PR00799">
    <property type="entry name" value="TRANSAMINASE"/>
</dbReference>
<feature type="domain" description="Aminotransferase class I/classII large" evidence="9">
    <location>
        <begin position="46"/>
        <end position="427"/>
    </location>
</feature>
<evidence type="ECO:0000256" key="8">
    <source>
        <dbReference type="SAM" id="MobiDB-lite"/>
    </source>
</evidence>
<comment type="cofactor">
    <cofactor evidence="1">
        <name>pyridoxal 5'-phosphate</name>
        <dbReference type="ChEBI" id="CHEBI:597326"/>
    </cofactor>
</comment>
<dbReference type="PANTHER" id="PTHR11879">
    <property type="entry name" value="ASPARTATE AMINOTRANSFERASE"/>
    <property type="match status" value="1"/>
</dbReference>
<dbReference type="Gene3D" id="3.90.1150.10">
    <property type="entry name" value="Aspartate Aminotransferase, domain 1"/>
    <property type="match status" value="1"/>
</dbReference>
<dbReference type="RefSeq" id="XP_046070221.1">
    <property type="nucleotide sequence ID" value="XM_046211548.1"/>
</dbReference>
<evidence type="ECO:0000259" key="9">
    <source>
        <dbReference type="Pfam" id="PF00155"/>
    </source>
</evidence>
<dbReference type="InterPro" id="IPR015421">
    <property type="entry name" value="PyrdxlP-dep_Trfase_major"/>
</dbReference>
<evidence type="ECO:0000256" key="5">
    <source>
        <dbReference type="ARBA" id="ARBA00022679"/>
    </source>
</evidence>
<dbReference type="FunFam" id="3.90.1150.10:FF:000001">
    <property type="entry name" value="Aspartate aminotransferase"/>
    <property type="match status" value="1"/>
</dbReference>
<evidence type="ECO:0000256" key="7">
    <source>
        <dbReference type="RuleBase" id="RU000480"/>
    </source>
</evidence>
<reference evidence="10" key="1">
    <citation type="submission" date="2021-12" db="EMBL/GenBank/DDBJ databases">
        <title>Convergent genome expansion in fungi linked to evolution of root-endophyte symbiosis.</title>
        <authorList>
            <consortium name="DOE Joint Genome Institute"/>
            <person name="Ke Y.-H."/>
            <person name="Bonito G."/>
            <person name="Liao H.-L."/>
            <person name="Looney B."/>
            <person name="Rojas-Flechas A."/>
            <person name="Nash J."/>
            <person name="Hameed K."/>
            <person name="Schadt C."/>
            <person name="Martin F."/>
            <person name="Crous P.W."/>
            <person name="Miettinen O."/>
            <person name="Magnuson J.K."/>
            <person name="Labbe J."/>
            <person name="Jacobson D."/>
            <person name="Doktycz M.J."/>
            <person name="Veneault-Fourrey C."/>
            <person name="Kuo A."/>
            <person name="Mondo S."/>
            <person name="Calhoun S."/>
            <person name="Riley R."/>
            <person name="Ohm R."/>
            <person name="LaButti K."/>
            <person name="Andreopoulos B."/>
            <person name="Pangilinan J."/>
            <person name="Nolan M."/>
            <person name="Tritt A."/>
            <person name="Clum A."/>
            <person name="Lipzen A."/>
            <person name="Daum C."/>
            <person name="Barry K."/>
            <person name="Grigoriev I.V."/>
            <person name="Vilgalys R."/>
        </authorList>
    </citation>
    <scope>NUCLEOTIDE SEQUENCE</scope>
    <source>
        <strain evidence="10">PMI_201</strain>
    </source>
</reference>
<proteinExistence type="inferred from homology"/>
<dbReference type="FunFam" id="3.40.640.10:FF:000066">
    <property type="entry name" value="Aspartate aminotransferase"/>
    <property type="match status" value="1"/>
</dbReference>
<dbReference type="EMBL" id="JAJTJA010000008">
    <property type="protein sequence ID" value="KAH8695079.1"/>
    <property type="molecule type" value="Genomic_DNA"/>
</dbReference>
<dbReference type="InterPro" id="IPR015422">
    <property type="entry name" value="PyrdxlP-dep_Trfase_small"/>
</dbReference>
<dbReference type="InterPro" id="IPR004839">
    <property type="entry name" value="Aminotransferase_I/II_large"/>
</dbReference>
<keyword evidence="6" id="KW-0663">Pyridoxal phosphate</keyword>
<dbReference type="GO" id="GO:0005829">
    <property type="term" value="C:cytosol"/>
    <property type="evidence" value="ECO:0007669"/>
    <property type="project" value="TreeGrafter"/>
</dbReference>
<dbReference type="GO" id="GO:0006532">
    <property type="term" value="P:aspartate biosynthetic process"/>
    <property type="evidence" value="ECO:0007669"/>
    <property type="project" value="TreeGrafter"/>
</dbReference>
<dbReference type="CDD" id="cd00609">
    <property type="entry name" value="AAT_like"/>
    <property type="match status" value="1"/>
</dbReference>
<dbReference type="EC" id="2.6.1.1" evidence="7"/>
<comment type="similarity">
    <text evidence="2">Belongs to the class-I pyridoxal-phosphate-dependent aminotransferase family.</text>
</comment>
<feature type="region of interest" description="Disordered" evidence="8">
    <location>
        <begin position="1"/>
        <end position="22"/>
    </location>
</feature>
<comment type="miscellaneous">
    <text evidence="7">In eukaryotes there are cytoplasmic, mitochondrial and chloroplastic isozymes.</text>
</comment>
<evidence type="ECO:0000313" key="10">
    <source>
        <dbReference type="EMBL" id="KAH8695079.1"/>
    </source>
</evidence>
<gene>
    <name evidence="10" type="ORF">BGW36DRAFT_299593</name>
</gene>
<evidence type="ECO:0000313" key="11">
    <source>
        <dbReference type="Proteomes" id="UP001201262"/>
    </source>
</evidence>
<evidence type="ECO:0000256" key="2">
    <source>
        <dbReference type="ARBA" id="ARBA00007441"/>
    </source>
</evidence>
<dbReference type="GO" id="GO:0004069">
    <property type="term" value="F:L-aspartate:2-oxoglutarate aminotransferase activity"/>
    <property type="evidence" value="ECO:0007669"/>
    <property type="project" value="UniProtKB-EC"/>
</dbReference>
<comment type="catalytic activity">
    <reaction evidence="7">
        <text>L-aspartate + 2-oxoglutarate = oxaloacetate + L-glutamate</text>
        <dbReference type="Rhea" id="RHEA:21824"/>
        <dbReference type="ChEBI" id="CHEBI:16452"/>
        <dbReference type="ChEBI" id="CHEBI:16810"/>
        <dbReference type="ChEBI" id="CHEBI:29985"/>
        <dbReference type="ChEBI" id="CHEBI:29991"/>
        <dbReference type="EC" id="2.6.1.1"/>
    </reaction>
</comment>
<sequence length="434" mass="48646">MLIEDQRLKPAPQKTKQLSSFSNLPNAPVDEIFALNHAYTIDADPRKVNLGMGVYRTAEGQPWPLSTVQKVEEEQSRENNCARHEYLPIEGDSVFTAAARDLMFGFNLNNNTETPAEKAAKQRIASVQTVAGTGANHIGAAFLAHHYKPKHVWMSTPTWANHHTIWDLQGIERKTYPYFNAVTCAFDFGAALAVLEAEAVEGDVILLHACAHNPTGVDPSKEQWKAIAELCQRKHIFPFFDSAYQGFASGSVDEDAWAVRYFFNMEPRMEMCVAQSFSKNFGLYGHRAGAFHLVTNGLNPAEPGLVQKNLCHIIRGEYSMGPRLGSTIVKRILGDEDLRTQWHGDLTTMSSRLRSMRESLYNELLRLKTPGTWEHIVNQIGMFSYTGLTLKQVLALKDEFHIYMLKSGRVSISGLSENNVAYVAQSIDNVVRRV</sequence>
<dbReference type="InterPro" id="IPR000796">
    <property type="entry name" value="Asp_trans"/>
</dbReference>
<name>A0AAD4KMT4_9EURO</name>
<evidence type="ECO:0000256" key="3">
    <source>
        <dbReference type="ARBA" id="ARBA00011738"/>
    </source>
</evidence>
<keyword evidence="11" id="KW-1185">Reference proteome</keyword>
<dbReference type="GeneID" id="70241835"/>
<accession>A0AAD4KMT4</accession>
<dbReference type="Pfam" id="PF00155">
    <property type="entry name" value="Aminotran_1_2"/>
    <property type="match status" value="1"/>
</dbReference>
<dbReference type="PANTHER" id="PTHR11879:SF20">
    <property type="entry name" value="ASPARTATE AMINOTRANSFERASE"/>
    <property type="match status" value="1"/>
</dbReference>
<keyword evidence="4 7" id="KW-0032">Aminotransferase</keyword>
<evidence type="ECO:0000256" key="6">
    <source>
        <dbReference type="ARBA" id="ARBA00022898"/>
    </source>
</evidence>
<dbReference type="PROSITE" id="PS00105">
    <property type="entry name" value="AA_TRANSFER_CLASS_1"/>
    <property type="match status" value="1"/>
</dbReference>
<comment type="caution">
    <text evidence="10">The sequence shown here is derived from an EMBL/GenBank/DDBJ whole genome shotgun (WGS) entry which is preliminary data.</text>
</comment>